<dbReference type="EMBL" id="JAUIQD010000006">
    <property type="protein sequence ID" value="KAK3346615.1"/>
    <property type="molecule type" value="Genomic_DNA"/>
</dbReference>
<evidence type="ECO:0000256" key="2">
    <source>
        <dbReference type="SAM" id="MobiDB-lite"/>
    </source>
</evidence>
<reference evidence="3" key="2">
    <citation type="submission" date="2023-06" db="EMBL/GenBank/DDBJ databases">
        <authorList>
            <consortium name="Lawrence Berkeley National Laboratory"/>
            <person name="Haridas S."/>
            <person name="Hensen N."/>
            <person name="Bonometti L."/>
            <person name="Westerberg I."/>
            <person name="Brannstrom I.O."/>
            <person name="Guillou S."/>
            <person name="Cros-Aarteil S."/>
            <person name="Calhoun S."/>
            <person name="Kuo A."/>
            <person name="Mondo S."/>
            <person name="Pangilinan J."/>
            <person name="Riley R."/>
            <person name="Labutti K."/>
            <person name="Andreopoulos B."/>
            <person name="Lipzen A."/>
            <person name="Chen C."/>
            <person name="Yanf M."/>
            <person name="Daum C."/>
            <person name="Ng V."/>
            <person name="Clum A."/>
            <person name="Steindorff A."/>
            <person name="Ohm R."/>
            <person name="Martin F."/>
            <person name="Silar P."/>
            <person name="Natvig D."/>
            <person name="Lalanne C."/>
            <person name="Gautier V."/>
            <person name="Ament-Velasquez S.L."/>
            <person name="Kruys A."/>
            <person name="Hutchinson M.I."/>
            <person name="Powell A.J."/>
            <person name="Barry K."/>
            <person name="Miller A.N."/>
            <person name="Grigoriev I.V."/>
            <person name="Debuchy R."/>
            <person name="Gladieux P."/>
            <person name="Thoren M.H."/>
            <person name="Johannesson H."/>
        </authorList>
    </citation>
    <scope>NUCLEOTIDE SEQUENCE</scope>
    <source>
        <strain evidence="3">CBS 955.72</strain>
    </source>
</reference>
<gene>
    <name evidence="3" type="ORF">B0T25DRAFT_552431</name>
</gene>
<name>A0AAJ0HC54_9PEZI</name>
<dbReference type="Proteomes" id="UP001275084">
    <property type="component" value="Unassembled WGS sequence"/>
</dbReference>
<feature type="coiled-coil region" evidence="1">
    <location>
        <begin position="390"/>
        <end position="432"/>
    </location>
</feature>
<evidence type="ECO:0000313" key="3">
    <source>
        <dbReference type="EMBL" id="KAK3346615.1"/>
    </source>
</evidence>
<feature type="compositionally biased region" description="Basic and acidic residues" evidence="2">
    <location>
        <begin position="210"/>
        <end position="225"/>
    </location>
</feature>
<organism evidence="3 4">
    <name type="scientific">Lasiosphaeria hispida</name>
    <dbReference type="NCBI Taxonomy" id="260671"/>
    <lineage>
        <taxon>Eukaryota</taxon>
        <taxon>Fungi</taxon>
        <taxon>Dikarya</taxon>
        <taxon>Ascomycota</taxon>
        <taxon>Pezizomycotina</taxon>
        <taxon>Sordariomycetes</taxon>
        <taxon>Sordariomycetidae</taxon>
        <taxon>Sordariales</taxon>
        <taxon>Lasiosphaeriaceae</taxon>
        <taxon>Lasiosphaeria</taxon>
    </lineage>
</organism>
<proteinExistence type="predicted"/>
<dbReference type="AlphaFoldDB" id="A0AAJ0HC54"/>
<evidence type="ECO:0000256" key="1">
    <source>
        <dbReference type="SAM" id="Coils"/>
    </source>
</evidence>
<feature type="compositionally biased region" description="Low complexity" evidence="2">
    <location>
        <begin position="251"/>
        <end position="272"/>
    </location>
</feature>
<keyword evidence="1" id="KW-0175">Coiled coil</keyword>
<comment type="caution">
    <text evidence="3">The sequence shown here is derived from an EMBL/GenBank/DDBJ whole genome shotgun (WGS) entry which is preliminary data.</text>
</comment>
<feature type="region of interest" description="Disordered" evidence="2">
    <location>
        <begin position="188"/>
        <end position="280"/>
    </location>
</feature>
<protein>
    <submittedName>
        <fullName evidence="3">Uncharacterized protein</fullName>
    </submittedName>
</protein>
<evidence type="ECO:0000313" key="4">
    <source>
        <dbReference type="Proteomes" id="UP001275084"/>
    </source>
</evidence>
<sequence>MAQSQPIYLFGFDFGKQERLKFNHSWSAAFLTPKFTNEEAELLQISCYKHDGLKKREVKYGNNVTVLFEVLSHIRDFYHPEQEWFWQALCQPKGFNTNIQLMQDMVNILTEARRVFRRKGSRDKYNTALAADRWIDFLDNRKVPAVEDATAAHHEALYKFRKLERTMVNSANIPLDISVRGLNHFNTWRPGSDPSPTNKSLRGLPPLKTETADRAWDGVPREPRSARKRSPSPFSSDQSPRLKKSHHGSGPQPQLPITQQQSPQQPKLPTPTHTIRRQSIPNTPIIALQLQRKNSDEISDPSRQLLEEDHAMLRSRVSTPNTKTQLVETSGQPNSAAAIDGLASDVRGVREEVKSMESILGNVVESMHHVADHLHDLNTKQDITALLQPIQALDGNVAALRGEVSDLKIQAQQQQKQQAAELNSDLQRLFMEQNIHINKLAGEVSRMQGQLGSSGSKPTPQNLRQAMAAAEQDLMKHRDAIQTFYHEMSGTSSRAVTEDTADFLLTLEQGLMFAQRGKQG</sequence>
<keyword evidence="4" id="KW-1185">Reference proteome</keyword>
<reference evidence="3" key="1">
    <citation type="journal article" date="2023" name="Mol. Phylogenet. Evol.">
        <title>Genome-scale phylogeny and comparative genomics of the fungal order Sordariales.</title>
        <authorList>
            <person name="Hensen N."/>
            <person name="Bonometti L."/>
            <person name="Westerberg I."/>
            <person name="Brannstrom I.O."/>
            <person name="Guillou S."/>
            <person name="Cros-Aarteil S."/>
            <person name="Calhoun S."/>
            <person name="Haridas S."/>
            <person name="Kuo A."/>
            <person name="Mondo S."/>
            <person name="Pangilinan J."/>
            <person name="Riley R."/>
            <person name="LaButti K."/>
            <person name="Andreopoulos B."/>
            <person name="Lipzen A."/>
            <person name="Chen C."/>
            <person name="Yan M."/>
            <person name="Daum C."/>
            <person name="Ng V."/>
            <person name="Clum A."/>
            <person name="Steindorff A."/>
            <person name="Ohm R.A."/>
            <person name="Martin F."/>
            <person name="Silar P."/>
            <person name="Natvig D.O."/>
            <person name="Lalanne C."/>
            <person name="Gautier V."/>
            <person name="Ament-Velasquez S.L."/>
            <person name="Kruys A."/>
            <person name="Hutchinson M.I."/>
            <person name="Powell A.J."/>
            <person name="Barry K."/>
            <person name="Miller A.N."/>
            <person name="Grigoriev I.V."/>
            <person name="Debuchy R."/>
            <person name="Gladieux P."/>
            <person name="Hiltunen Thoren M."/>
            <person name="Johannesson H."/>
        </authorList>
    </citation>
    <scope>NUCLEOTIDE SEQUENCE</scope>
    <source>
        <strain evidence="3">CBS 955.72</strain>
    </source>
</reference>
<accession>A0AAJ0HC54</accession>